<sequence length="213" mass="24425">MLTPSVRKIHNKNSRKVISLVYVPQVDSHVACESQLEHRWLLQLTSNPAIAKITSQPMKVDYLLDGEWRTYTPDFLVIWKDEKRIPTVYEVKPSIQVKKYLEKFQAIKQELAKKGYEFVVVSEDVINTQPLNKNIKKLKHYSSCFVDLSQRLAIYGAIPKGSIPIEQLCSQFSDRNATLCAVFKLLWDGDLAFNSDEILTLQSLVWIGQGGLR</sequence>
<keyword evidence="2" id="KW-0378">Hydrolase</keyword>
<evidence type="ECO:0000313" key="3">
    <source>
        <dbReference type="Proteomes" id="UP001219956"/>
    </source>
</evidence>
<comment type="caution">
    <text evidence="2">The sequence shown here is derived from an EMBL/GenBank/DDBJ whole genome shotgun (WGS) entry which is preliminary data.</text>
</comment>
<keyword evidence="3" id="KW-1185">Reference proteome</keyword>
<evidence type="ECO:0000259" key="1">
    <source>
        <dbReference type="Pfam" id="PF08722"/>
    </source>
</evidence>
<keyword evidence="2" id="KW-0255">Endonuclease</keyword>
<accession>A0ABT5J2D5</accession>
<dbReference type="Gene3D" id="3.40.91.30">
    <property type="match status" value="1"/>
</dbReference>
<protein>
    <submittedName>
        <fullName evidence="2">TnsA endonuclease N-terminal domain-containing protein</fullName>
    </submittedName>
</protein>
<organism evidence="2 3">
    <name type="scientific">Vogesella aquatica</name>
    <dbReference type="NCBI Taxonomy" id="2984206"/>
    <lineage>
        <taxon>Bacteria</taxon>
        <taxon>Pseudomonadati</taxon>
        <taxon>Pseudomonadota</taxon>
        <taxon>Betaproteobacteria</taxon>
        <taxon>Neisseriales</taxon>
        <taxon>Chromobacteriaceae</taxon>
        <taxon>Vogesella</taxon>
    </lineage>
</organism>
<dbReference type="InterPro" id="IPR014833">
    <property type="entry name" value="TnsA_N"/>
</dbReference>
<dbReference type="RefSeq" id="WP_272752865.1">
    <property type="nucleotide sequence ID" value="NZ_JAQQLF010000023.1"/>
</dbReference>
<reference evidence="2 3" key="1">
    <citation type="submission" date="2023-01" db="EMBL/GenBank/DDBJ databases">
        <title>Novel species of the genus Vogesella isolated from rivers.</title>
        <authorList>
            <person name="Lu H."/>
        </authorList>
    </citation>
    <scope>NUCLEOTIDE SEQUENCE [LARGE SCALE GENOMIC DNA]</scope>
    <source>
        <strain evidence="2 3">DC21W</strain>
    </source>
</reference>
<dbReference type="GO" id="GO:0004519">
    <property type="term" value="F:endonuclease activity"/>
    <property type="evidence" value="ECO:0007669"/>
    <property type="project" value="UniProtKB-KW"/>
</dbReference>
<keyword evidence="2" id="KW-0540">Nuclease</keyword>
<proteinExistence type="predicted"/>
<dbReference type="Proteomes" id="UP001219956">
    <property type="component" value="Unassembled WGS sequence"/>
</dbReference>
<evidence type="ECO:0000313" key="2">
    <source>
        <dbReference type="EMBL" id="MDC7718626.1"/>
    </source>
</evidence>
<dbReference type="EMBL" id="JAQQLF010000023">
    <property type="protein sequence ID" value="MDC7718626.1"/>
    <property type="molecule type" value="Genomic_DNA"/>
</dbReference>
<dbReference type="Pfam" id="PF08722">
    <property type="entry name" value="Tn7_TnsA-like_N"/>
    <property type="match status" value="1"/>
</dbReference>
<gene>
    <name evidence="2" type="ORF">PQU95_15570</name>
</gene>
<name>A0ABT5J2D5_9NEIS</name>
<feature type="domain" description="TnsA endonuclease N-terminal" evidence="1">
    <location>
        <begin position="47"/>
        <end position="123"/>
    </location>
</feature>